<dbReference type="Proteomes" id="UP000017836">
    <property type="component" value="Unassembled WGS sequence"/>
</dbReference>
<dbReference type="AlphaFoldDB" id="W1P6H7"/>
<name>W1P6H7_AMBTC</name>
<dbReference type="Gramene" id="ERN02590">
    <property type="protein sequence ID" value="ERN02590"/>
    <property type="gene ID" value="AMTR_s00087p00127940"/>
</dbReference>
<accession>W1P6H7</accession>
<reference evidence="2" key="1">
    <citation type="journal article" date="2013" name="Science">
        <title>The Amborella genome and the evolution of flowering plants.</title>
        <authorList>
            <consortium name="Amborella Genome Project"/>
        </authorList>
    </citation>
    <scope>NUCLEOTIDE SEQUENCE [LARGE SCALE GENOMIC DNA]</scope>
</reference>
<dbReference type="HOGENOM" id="CLU_1743002_0_0_1"/>
<evidence type="ECO:0000313" key="2">
    <source>
        <dbReference type="Proteomes" id="UP000017836"/>
    </source>
</evidence>
<sequence>MLPEPCRARALTVVPPRCQARVLPLLCATSYCRSSSPPLPCTTRLPCATHFLPSQLTHLRTCNHSRLCATPSPCRALNLPSTCTTIAVRHPSHCRAPSSPLSPPAGSPSLFLNHSAVHLPGRALISASSTACNQVSYALLPATLPPLSLS</sequence>
<dbReference type="EMBL" id="KI394524">
    <property type="protein sequence ID" value="ERN02590.1"/>
    <property type="molecule type" value="Genomic_DNA"/>
</dbReference>
<gene>
    <name evidence="1" type="ORF">AMTR_s00087p00127940</name>
</gene>
<keyword evidence="2" id="KW-1185">Reference proteome</keyword>
<proteinExistence type="predicted"/>
<evidence type="ECO:0000313" key="1">
    <source>
        <dbReference type="EMBL" id="ERN02590.1"/>
    </source>
</evidence>
<protein>
    <submittedName>
        <fullName evidence="1">Uncharacterized protein</fullName>
    </submittedName>
</protein>
<organism evidence="1 2">
    <name type="scientific">Amborella trichopoda</name>
    <dbReference type="NCBI Taxonomy" id="13333"/>
    <lineage>
        <taxon>Eukaryota</taxon>
        <taxon>Viridiplantae</taxon>
        <taxon>Streptophyta</taxon>
        <taxon>Embryophyta</taxon>
        <taxon>Tracheophyta</taxon>
        <taxon>Spermatophyta</taxon>
        <taxon>Magnoliopsida</taxon>
        <taxon>Amborellales</taxon>
        <taxon>Amborellaceae</taxon>
        <taxon>Amborella</taxon>
    </lineage>
</organism>